<dbReference type="RefSeq" id="WP_055072682.1">
    <property type="nucleotide sequence ID" value="NZ_CYXY01000006.1"/>
</dbReference>
<feature type="transmembrane region" description="Helical" evidence="2">
    <location>
        <begin position="7"/>
        <end position="28"/>
    </location>
</feature>
<keyword evidence="2" id="KW-0472">Membrane</keyword>
<dbReference type="Proteomes" id="UP000095553">
    <property type="component" value="Unassembled WGS sequence"/>
</dbReference>
<dbReference type="InterPro" id="IPR025582">
    <property type="entry name" value="YARHG_dom"/>
</dbReference>
<dbReference type="AlphaFoldDB" id="A0A173SJK7"/>
<keyword evidence="2" id="KW-1133">Transmembrane helix</keyword>
<organism evidence="4 5">
    <name type="scientific">Anaerostipes hadrus</name>
    <dbReference type="NCBI Taxonomy" id="649756"/>
    <lineage>
        <taxon>Bacteria</taxon>
        <taxon>Bacillati</taxon>
        <taxon>Bacillota</taxon>
        <taxon>Clostridia</taxon>
        <taxon>Lachnospirales</taxon>
        <taxon>Lachnospiraceae</taxon>
        <taxon>Anaerostipes</taxon>
    </lineage>
</organism>
<feature type="region of interest" description="Disordered" evidence="1">
    <location>
        <begin position="33"/>
        <end position="106"/>
    </location>
</feature>
<evidence type="ECO:0000313" key="4">
    <source>
        <dbReference type="EMBL" id="CUM90612.1"/>
    </source>
</evidence>
<dbReference type="EMBL" id="CYXY01000006">
    <property type="protein sequence ID" value="CUM90612.1"/>
    <property type="molecule type" value="Genomic_DNA"/>
</dbReference>
<protein>
    <recommendedName>
        <fullName evidence="3">YARHG domain-containing protein</fullName>
    </recommendedName>
</protein>
<evidence type="ECO:0000259" key="3">
    <source>
        <dbReference type="SMART" id="SM01324"/>
    </source>
</evidence>
<evidence type="ECO:0000313" key="5">
    <source>
        <dbReference type="Proteomes" id="UP000095553"/>
    </source>
</evidence>
<evidence type="ECO:0000256" key="2">
    <source>
        <dbReference type="SAM" id="Phobius"/>
    </source>
</evidence>
<accession>A0A173SJK7</accession>
<dbReference type="Gene3D" id="1.20.58.1690">
    <property type="match status" value="1"/>
</dbReference>
<feature type="compositionally biased region" description="Low complexity" evidence="1">
    <location>
        <begin position="79"/>
        <end position="88"/>
    </location>
</feature>
<feature type="compositionally biased region" description="Low complexity" evidence="1">
    <location>
        <begin position="96"/>
        <end position="106"/>
    </location>
</feature>
<gene>
    <name evidence="4" type="ORF">ERS852571_01300</name>
</gene>
<evidence type="ECO:0000256" key="1">
    <source>
        <dbReference type="SAM" id="MobiDB-lite"/>
    </source>
</evidence>
<dbReference type="SMART" id="SM01324">
    <property type="entry name" value="YARHG"/>
    <property type="match status" value="1"/>
</dbReference>
<proteinExistence type="predicted"/>
<feature type="domain" description="YARHG" evidence="3">
    <location>
        <begin position="114"/>
        <end position="197"/>
    </location>
</feature>
<feature type="compositionally biased region" description="Polar residues" evidence="1">
    <location>
        <begin position="33"/>
        <end position="55"/>
    </location>
</feature>
<dbReference type="InterPro" id="IPR038434">
    <property type="entry name" value="YARHG_sf"/>
</dbReference>
<keyword evidence="2" id="KW-0812">Transmembrane</keyword>
<sequence length="202" mass="22082">MKKNEKQIIISLGVAIAVVAIALIAMMITSGNSDNGQSSSLKDAVQQESNGNGSDDVSESDAGESVSEEDAGESGDNMTTEQPTTQKTTTEEVTEEATTAAKNNTASNVMDAEDGYIFPDADTSYVSKSSVKKLSDEELQYAVNEVYARHGLKFTKKKNKERFEKKEWYVGTVDDQNDISLNKYEKKNVDTMAAELKKRGLR</sequence>
<feature type="compositionally biased region" description="Acidic residues" evidence="1">
    <location>
        <begin position="56"/>
        <end position="73"/>
    </location>
</feature>
<dbReference type="Pfam" id="PF13308">
    <property type="entry name" value="YARHG"/>
    <property type="match status" value="1"/>
</dbReference>
<reference evidence="4 5" key="1">
    <citation type="submission" date="2015-09" db="EMBL/GenBank/DDBJ databases">
        <authorList>
            <consortium name="Pathogen Informatics"/>
        </authorList>
    </citation>
    <scope>NUCLEOTIDE SEQUENCE [LARGE SCALE GENOMIC DNA]</scope>
    <source>
        <strain evidence="4 5">2789STDY5834959</strain>
    </source>
</reference>
<name>A0A173SJK7_ANAHA</name>